<evidence type="ECO:0000256" key="2">
    <source>
        <dbReference type="ARBA" id="ARBA00022448"/>
    </source>
</evidence>
<dbReference type="GO" id="GO:0005524">
    <property type="term" value="F:ATP binding"/>
    <property type="evidence" value="ECO:0007669"/>
    <property type="project" value="UniProtKB-KW"/>
</dbReference>
<dbReference type="CDD" id="cd07346">
    <property type="entry name" value="ABC_6TM_exporters"/>
    <property type="match status" value="1"/>
</dbReference>
<evidence type="ECO:0000256" key="6">
    <source>
        <dbReference type="ARBA" id="ARBA00022989"/>
    </source>
</evidence>
<proteinExistence type="predicted"/>
<keyword evidence="2" id="KW-0813">Transport</keyword>
<protein>
    <submittedName>
        <fullName evidence="11">ATP-binding cassette, subfamily B</fullName>
    </submittedName>
</protein>
<reference evidence="12" key="1">
    <citation type="submission" date="2016-11" db="EMBL/GenBank/DDBJ databases">
        <authorList>
            <person name="Jaros S."/>
            <person name="Januszkiewicz K."/>
            <person name="Wedrychowicz H."/>
        </authorList>
    </citation>
    <scope>NUCLEOTIDE SEQUENCE [LARGE SCALE GENOMIC DNA]</scope>
    <source>
        <strain evidence="12">DSM 4029</strain>
    </source>
</reference>
<name>A0AAQ1RX32_9FIRM</name>
<feature type="domain" description="ABC transmembrane type-1" evidence="10">
    <location>
        <begin position="24"/>
        <end position="307"/>
    </location>
</feature>
<gene>
    <name evidence="11" type="ORF">SAMN05444424_2772</name>
</gene>
<evidence type="ECO:0000313" key="11">
    <source>
        <dbReference type="EMBL" id="SHG58473.1"/>
    </source>
</evidence>
<dbReference type="Gene3D" id="3.40.50.300">
    <property type="entry name" value="P-loop containing nucleotide triphosphate hydrolases"/>
    <property type="match status" value="1"/>
</dbReference>
<dbReference type="InterPro" id="IPR003439">
    <property type="entry name" value="ABC_transporter-like_ATP-bd"/>
</dbReference>
<keyword evidence="7 8" id="KW-0472">Membrane</keyword>
<dbReference type="EMBL" id="FQVY01000005">
    <property type="protein sequence ID" value="SHG58473.1"/>
    <property type="molecule type" value="Genomic_DNA"/>
</dbReference>
<feature type="transmembrane region" description="Helical" evidence="8">
    <location>
        <begin position="247"/>
        <end position="269"/>
    </location>
</feature>
<dbReference type="RefSeq" id="WP_044992083.1">
    <property type="nucleotide sequence ID" value="NZ_FQVY01000005.1"/>
</dbReference>
<dbReference type="PANTHER" id="PTHR43394:SF1">
    <property type="entry name" value="ATP-BINDING CASSETTE SUB-FAMILY B MEMBER 10, MITOCHONDRIAL"/>
    <property type="match status" value="1"/>
</dbReference>
<keyword evidence="4" id="KW-0547">Nucleotide-binding</keyword>
<feature type="transmembrane region" description="Helical" evidence="8">
    <location>
        <begin position="163"/>
        <end position="185"/>
    </location>
</feature>
<keyword evidence="3 8" id="KW-0812">Transmembrane</keyword>
<evidence type="ECO:0000256" key="7">
    <source>
        <dbReference type="ARBA" id="ARBA00023136"/>
    </source>
</evidence>
<dbReference type="InterPro" id="IPR036640">
    <property type="entry name" value="ABC1_TM_sf"/>
</dbReference>
<dbReference type="InterPro" id="IPR017871">
    <property type="entry name" value="ABC_transporter-like_CS"/>
</dbReference>
<dbReference type="PROSITE" id="PS50929">
    <property type="entry name" value="ABC_TM1F"/>
    <property type="match status" value="1"/>
</dbReference>
<dbReference type="PROSITE" id="PS50893">
    <property type="entry name" value="ABC_TRANSPORTER_2"/>
    <property type="match status" value="1"/>
</dbReference>
<evidence type="ECO:0000259" key="9">
    <source>
        <dbReference type="PROSITE" id="PS50893"/>
    </source>
</evidence>
<comment type="caution">
    <text evidence="11">The sequence shown here is derived from an EMBL/GenBank/DDBJ whole genome shotgun (WGS) entry which is preliminary data.</text>
</comment>
<evidence type="ECO:0000256" key="8">
    <source>
        <dbReference type="SAM" id="Phobius"/>
    </source>
</evidence>
<dbReference type="GO" id="GO:0005886">
    <property type="term" value="C:plasma membrane"/>
    <property type="evidence" value="ECO:0007669"/>
    <property type="project" value="UniProtKB-SubCell"/>
</dbReference>
<dbReference type="GO" id="GO:0016887">
    <property type="term" value="F:ATP hydrolysis activity"/>
    <property type="evidence" value="ECO:0007669"/>
    <property type="project" value="InterPro"/>
</dbReference>
<evidence type="ECO:0000256" key="3">
    <source>
        <dbReference type="ARBA" id="ARBA00022692"/>
    </source>
</evidence>
<dbReference type="InterPro" id="IPR039421">
    <property type="entry name" value="Type_1_exporter"/>
</dbReference>
<dbReference type="SUPFAM" id="SSF90123">
    <property type="entry name" value="ABC transporter transmembrane region"/>
    <property type="match status" value="1"/>
</dbReference>
<dbReference type="FunFam" id="3.40.50.300:FF:000287">
    <property type="entry name" value="Multidrug ABC transporter ATP-binding protein"/>
    <property type="match status" value="1"/>
</dbReference>
<dbReference type="PANTHER" id="PTHR43394">
    <property type="entry name" value="ATP-DEPENDENT PERMEASE MDL1, MITOCHONDRIAL"/>
    <property type="match status" value="1"/>
</dbReference>
<evidence type="ECO:0000313" key="12">
    <source>
        <dbReference type="Proteomes" id="UP000184089"/>
    </source>
</evidence>
<keyword evidence="5 11" id="KW-0067">ATP-binding</keyword>
<dbReference type="AlphaFoldDB" id="A0AAQ1RX32"/>
<evidence type="ECO:0000256" key="4">
    <source>
        <dbReference type="ARBA" id="ARBA00022741"/>
    </source>
</evidence>
<dbReference type="InterPro" id="IPR011527">
    <property type="entry name" value="ABC1_TM_dom"/>
</dbReference>
<dbReference type="PROSITE" id="PS00211">
    <property type="entry name" value="ABC_TRANSPORTER_1"/>
    <property type="match status" value="1"/>
</dbReference>
<dbReference type="Pfam" id="PF00664">
    <property type="entry name" value="ABC_membrane"/>
    <property type="match status" value="1"/>
</dbReference>
<dbReference type="SUPFAM" id="SSF52540">
    <property type="entry name" value="P-loop containing nucleoside triphosphate hydrolases"/>
    <property type="match status" value="1"/>
</dbReference>
<feature type="domain" description="ABC transporter" evidence="9">
    <location>
        <begin position="339"/>
        <end position="572"/>
    </location>
</feature>
<feature type="transmembrane region" description="Helical" evidence="8">
    <location>
        <begin position="21"/>
        <end position="42"/>
    </location>
</feature>
<dbReference type="InterPro" id="IPR003593">
    <property type="entry name" value="AAA+_ATPase"/>
</dbReference>
<feature type="transmembrane region" description="Helical" evidence="8">
    <location>
        <begin position="281"/>
        <end position="305"/>
    </location>
</feature>
<evidence type="ECO:0000259" key="10">
    <source>
        <dbReference type="PROSITE" id="PS50929"/>
    </source>
</evidence>
<feature type="transmembrane region" description="Helical" evidence="8">
    <location>
        <begin position="62"/>
        <end position="81"/>
    </location>
</feature>
<dbReference type="SMART" id="SM00382">
    <property type="entry name" value="AAA"/>
    <property type="match status" value="1"/>
</dbReference>
<dbReference type="InterPro" id="IPR027417">
    <property type="entry name" value="P-loop_NTPase"/>
</dbReference>
<accession>A0AAQ1RX32</accession>
<sequence length="579" mass="64366">MENTRKSGIAYLFQLAGKYKLHLALSAVFGILSALCTFIPYIMVYKTLLLLFSGSIDFAKVLHYGVIAALAIVGKFGFSIISGTFSHLGAFNTLYQVRTQISRHIAKINLGFFTSHTSGEIKKVIIEDVERIEKFLAHQIPDFTSAVCVPIIVFIYLLTVNVPMALCLLIPVVLGLAVQFAAMAITGKQMPTYHRLLGKLNSTIMQFINGMPIMKTYNMTAESYREYADTVTEYNAFWKQSTRSQGYTYGIFVTLVESGILFALPLGGWLYFQGSLSAGDYLFFMIMSMVFLTSLLNLMNFAMMFNQIMSGLSRIQDIMEIPSSTEGTHTLNKAESHKVLFEHVTFRYDKTDVLKDVNIELPAETVTAFVGASGAGKTTAAQLVPKFWEVSEGAIRIDGKNINSLKTENLMDLVSFVFQETFMLNDSIYQNIAIGNQAATREDVVAAAKAAQIHDFIMSLPNGYDTRLGEDGVKMSGGEKQRVCIARAILKDAPIIIFDEATSYTDIENEHKIQLALSNLLKGKTTIMIAHRLHTIVGADQICVFDKGKVTEKGTHNELLAQNGLYSQMWQTYTQEVKS</sequence>
<organism evidence="11 12">
    <name type="scientific">Bittarella massiliensis</name>
    <name type="common">ex Durand et al. 2017</name>
    <dbReference type="NCBI Taxonomy" id="1720313"/>
    <lineage>
        <taxon>Bacteria</taxon>
        <taxon>Bacillati</taxon>
        <taxon>Bacillota</taxon>
        <taxon>Clostridia</taxon>
        <taxon>Eubacteriales</taxon>
        <taxon>Oscillospiraceae</taxon>
        <taxon>Bittarella (ex Durand et al. 2017)</taxon>
    </lineage>
</organism>
<dbReference type="Gene3D" id="1.20.1560.10">
    <property type="entry name" value="ABC transporter type 1, transmembrane domain"/>
    <property type="match status" value="1"/>
</dbReference>
<evidence type="ECO:0000256" key="1">
    <source>
        <dbReference type="ARBA" id="ARBA00004651"/>
    </source>
</evidence>
<feature type="transmembrane region" description="Helical" evidence="8">
    <location>
        <begin position="140"/>
        <end position="157"/>
    </location>
</feature>
<keyword evidence="6 8" id="KW-1133">Transmembrane helix</keyword>
<evidence type="ECO:0000256" key="5">
    <source>
        <dbReference type="ARBA" id="ARBA00022840"/>
    </source>
</evidence>
<dbReference type="FunFam" id="1.20.1560.10:FF:000127">
    <property type="entry name" value="ABC transporter ATP-binding protein"/>
    <property type="match status" value="1"/>
</dbReference>
<comment type="subcellular location">
    <subcellularLocation>
        <location evidence="1">Cell membrane</location>
        <topology evidence="1">Multi-pass membrane protein</topology>
    </subcellularLocation>
</comment>
<dbReference type="GO" id="GO:0015421">
    <property type="term" value="F:ABC-type oligopeptide transporter activity"/>
    <property type="evidence" value="ECO:0007669"/>
    <property type="project" value="TreeGrafter"/>
</dbReference>
<dbReference type="Proteomes" id="UP000184089">
    <property type="component" value="Unassembled WGS sequence"/>
</dbReference>
<dbReference type="Pfam" id="PF00005">
    <property type="entry name" value="ABC_tran"/>
    <property type="match status" value="1"/>
</dbReference>